<comment type="caution">
    <text evidence="2">The sequence shown here is derived from an EMBL/GenBank/DDBJ whole genome shotgun (WGS) entry which is preliminary data.</text>
</comment>
<dbReference type="EMBL" id="LAVV01008093">
    <property type="protein sequence ID" value="KNZ53796.1"/>
    <property type="molecule type" value="Genomic_DNA"/>
</dbReference>
<feature type="compositionally biased region" description="Basic residues" evidence="1">
    <location>
        <begin position="127"/>
        <end position="136"/>
    </location>
</feature>
<accession>A0A0L6UZ16</accession>
<dbReference type="AlphaFoldDB" id="A0A0L6UZ16"/>
<feature type="compositionally biased region" description="Basic and acidic residues" evidence="1">
    <location>
        <begin position="96"/>
        <end position="107"/>
    </location>
</feature>
<evidence type="ECO:0000313" key="2">
    <source>
        <dbReference type="EMBL" id="KNZ53796.1"/>
    </source>
</evidence>
<name>A0A0L6UZ16_9BASI</name>
<feature type="region of interest" description="Disordered" evidence="1">
    <location>
        <begin position="88"/>
        <end position="136"/>
    </location>
</feature>
<dbReference type="Proteomes" id="UP000037035">
    <property type="component" value="Unassembled WGS sequence"/>
</dbReference>
<feature type="region of interest" description="Disordered" evidence="1">
    <location>
        <begin position="1"/>
        <end position="31"/>
    </location>
</feature>
<keyword evidence="3" id="KW-1185">Reference proteome</keyword>
<reference evidence="2 3" key="1">
    <citation type="submission" date="2015-08" db="EMBL/GenBank/DDBJ databases">
        <title>Next Generation Sequencing and Analysis of the Genome of Puccinia sorghi L Schw, the Causal Agent of Maize Common Rust.</title>
        <authorList>
            <person name="Rochi L."/>
            <person name="Burguener G."/>
            <person name="Darino M."/>
            <person name="Turjanski A."/>
            <person name="Kreff E."/>
            <person name="Dieguez M.J."/>
            <person name="Sacco F."/>
        </authorList>
    </citation>
    <scope>NUCLEOTIDE SEQUENCE [LARGE SCALE GENOMIC DNA]</scope>
    <source>
        <strain evidence="2 3">RO10H11247</strain>
    </source>
</reference>
<evidence type="ECO:0000313" key="3">
    <source>
        <dbReference type="Proteomes" id="UP000037035"/>
    </source>
</evidence>
<protein>
    <recommendedName>
        <fullName evidence="4">No apical meristem-associated C-terminal domain-containing protein</fullName>
    </recommendedName>
</protein>
<evidence type="ECO:0000256" key="1">
    <source>
        <dbReference type="SAM" id="MobiDB-lite"/>
    </source>
</evidence>
<sequence length="169" mass="19418">MQTVFKSNNIPPNHPTGVSMKIKRSAPAGSKRLKMRSLGTLRQKENFGIKSTQCTRMLVKTDTGKSFNLDHCWVPHHSTKWIKQVEEASGWTQMKPKKDDGNIKEDPTSVLSRESGNLSRCPEGSKAVKKRKEKKKTRISKLPILSRIKRNFLNYLVRSKILFMHLQMK</sequence>
<evidence type="ECO:0008006" key="4">
    <source>
        <dbReference type="Google" id="ProtNLM"/>
    </source>
</evidence>
<feature type="compositionally biased region" description="Polar residues" evidence="1">
    <location>
        <begin position="1"/>
        <end position="11"/>
    </location>
</feature>
<organism evidence="2 3">
    <name type="scientific">Puccinia sorghi</name>
    <dbReference type="NCBI Taxonomy" id="27349"/>
    <lineage>
        <taxon>Eukaryota</taxon>
        <taxon>Fungi</taxon>
        <taxon>Dikarya</taxon>
        <taxon>Basidiomycota</taxon>
        <taxon>Pucciniomycotina</taxon>
        <taxon>Pucciniomycetes</taxon>
        <taxon>Pucciniales</taxon>
        <taxon>Pucciniaceae</taxon>
        <taxon>Puccinia</taxon>
    </lineage>
</organism>
<dbReference type="VEuPathDB" id="FungiDB:VP01_3131g1"/>
<feature type="compositionally biased region" description="Polar residues" evidence="1">
    <location>
        <begin position="109"/>
        <end position="118"/>
    </location>
</feature>
<proteinExistence type="predicted"/>
<gene>
    <name evidence="2" type="ORF">VP01_3131g1</name>
</gene>